<dbReference type="RefSeq" id="WP_270023546.1">
    <property type="nucleotide sequence ID" value="NZ_JAPDDP010000004.1"/>
</dbReference>
<dbReference type="AlphaFoldDB" id="A0A9X3N407"/>
<dbReference type="PANTHER" id="PTHR38588:SF1">
    <property type="entry name" value="BLL0334 PROTEIN"/>
    <property type="match status" value="1"/>
</dbReference>
<name>A0A9X3N407_9ACTN</name>
<dbReference type="Gene3D" id="3.30.530.20">
    <property type="match status" value="1"/>
</dbReference>
<dbReference type="Proteomes" id="UP001147653">
    <property type="component" value="Unassembled WGS sequence"/>
</dbReference>
<organism evidence="1 2">
    <name type="scientific">Solirubrobacter phytolaccae</name>
    <dbReference type="NCBI Taxonomy" id="1404360"/>
    <lineage>
        <taxon>Bacteria</taxon>
        <taxon>Bacillati</taxon>
        <taxon>Actinomycetota</taxon>
        <taxon>Thermoleophilia</taxon>
        <taxon>Solirubrobacterales</taxon>
        <taxon>Solirubrobacteraceae</taxon>
        <taxon>Solirubrobacter</taxon>
    </lineage>
</organism>
<comment type="caution">
    <text evidence="1">The sequence shown here is derived from an EMBL/GenBank/DDBJ whole genome shotgun (WGS) entry which is preliminary data.</text>
</comment>
<dbReference type="PANTHER" id="PTHR38588">
    <property type="entry name" value="BLL0334 PROTEIN"/>
    <property type="match status" value="1"/>
</dbReference>
<reference evidence="1" key="1">
    <citation type="submission" date="2022-10" db="EMBL/GenBank/DDBJ databases">
        <title>The WGS of Solirubrobacter phytolaccae KCTC 29190.</title>
        <authorList>
            <person name="Jiang Z."/>
        </authorList>
    </citation>
    <scope>NUCLEOTIDE SEQUENCE</scope>
    <source>
        <strain evidence="1">KCTC 29190</strain>
    </source>
</reference>
<proteinExistence type="predicted"/>
<dbReference type="SUPFAM" id="SSF55961">
    <property type="entry name" value="Bet v1-like"/>
    <property type="match status" value="1"/>
</dbReference>
<evidence type="ECO:0000313" key="1">
    <source>
        <dbReference type="EMBL" id="MDA0179278.1"/>
    </source>
</evidence>
<dbReference type="Pfam" id="PF06240">
    <property type="entry name" value="COXG"/>
    <property type="match status" value="1"/>
</dbReference>
<dbReference type="EMBL" id="JAPDDP010000004">
    <property type="protein sequence ID" value="MDA0179278.1"/>
    <property type="molecule type" value="Genomic_DNA"/>
</dbReference>
<protein>
    <submittedName>
        <fullName evidence="1">SRPBCC domain-containing protein</fullName>
    </submittedName>
</protein>
<dbReference type="InterPro" id="IPR023393">
    <property type="entry name" value="START-like_dom_sf"/>
</dbReference>
<keyword evidence="2" id="KW-1185">Reference proteome</keyword>
<sequence>MVELNHRFDTGKDDADNWQAVLDLDRLIPCVEGGKVLERESDEKAKAEIKVKMGAMSMTFRGTVEVTQRDDDARTAVFAVRSKDTGGSGYANADVTFDLSGGGGDINTKATINGKAASMGEGVVQTVLDAMIKDFTTKLAKI</sequence>
<evidence type="ECO:0000313" key="2">
    <source>
        <dbReference type="Proteomes" id="UP001147653"/>
    </source>
</evidence>
<dbReference type="InterPro" id="IPR010419">
    <property type="entry name" value="CO_DH_gsu"/>
</dbReference>
<gene>
    <name evidence="1" type="ORF">OJ997_03130</name>
</gene>
<accession>A0A9X3N407</accession>